<sequence>MTHPFLSRPHPFLFNGRTEGRRGRRIVRDAASFHLGVRGYVLGALGGSCTEVVSLLCGSSSSWLCTLEHWSREGRRSRGVCVADSGERGVGCYGKLVGLRAADVLGAHAGASLSGQLRKLSAGTCCGLRDSGVTRVGLEDIRPTLVSSVVCLYPGSGFIYLPLWWCGYSVALSLVVRVQLGSLSGGAGTMWLSLWWCGYSMAPSLVMRVQRGSLSSGAGTTWLPLWWCGYIVAPSLVVREQRGSLVVQEQPGSLSGGAGRMWLPLWQCRNSMAFSGGAGTAWLPLCWCGNNVAPSLVVRVQRGSLSGAAGTMWLPLWWCGNNVALSLWWCVYNVTPSLVVRVQCGSLSGGAGTTWLSGGACTAWLWWCGYNVALVVRVQCGSLSGFPQHSTLFFSYCNPPPPPSR</sequence>
<keyword evidence="2" id="KW-1185">Reference proteome</keyword>
<reference evidence="2" key="1">
    <citation type="journal article" date="2017" name="Nat. Commun.">
        <title>The North American bullfrog draft genome provides insight into hormonal regulation of long noncoding RNA.</title>
        <authorList>
            <person name="Hammond S.A."/>
            <person name="Warren R.L."/>
            <person name="Vandervalk B.P."/>
            <person name="Kucuk E."/>
            <person name="Khan H."/>
            <person name="Gibb E.A."/>
            <person name="Pandoh P."/>
            <person name="Kirk H."/>
            <person name="Zhao Y."/>
            <person name="Jones M."/>
            <person name="Mungall A.J."/>
            <person name="Coope R."/>
            <person name="Pleasance S."/>
            <person name="Moore R.A."/>
            <person name="Holt R.A."/>
            <person name="Round J.M."/>
            <person name="Ohora S."/>
            <person name="Walle B.V."/>
            <person name="Veldhoen N."/>
            <person name="Helbing C.C."/>
            <person name="Birol I."/>
        </authorList>
    </citation>
    <scope>NUCLEOTIDE SEQUENCE [LARGE SCALE GENOMIC DNA]</scope>
</reference>
<dbReference type="EMBL" id="KV925286">
    <property type="protein sequence ID" value="PIO36303.1"/>
    <property type="molecule type" value="Genomic_DNA"/>
</dbReference>
<name>A0A2G9SA24_AQUCT</name>
<dbReference type="Proteomes" id="UP000228934">
    <property type="component" value="Unassembled WGS sequence"/>
</dbReference>
<evidence type="ECO:0000313" key="1">
    <source>
        <dbReference type="EMBL" id="PIO36303.1"/>
    </source>
</evidence>
<proteinExistence type="predicted"/>
<evidence type="ECO:0000313" key="2">
    <source>
        <dbReference type="Proteomes" id="UP000228934"/>
    </source>
</evidence>
<feature type="non-terminal residue" evidence="1">
    <location>
        <position position="405"/>
    </location>
</feature>
<protein>
    <submittedName>
        <fullName evidence="1">Uncharacterized protein</fullName>
    </submittedName>
</protein>
<dbReference type="AlphaFoldDB" id="A0A2G9SA24"/>
<accession>A0A2G9SA24</accession>
<gene>
    <name evidence="1" type="ORF">AB205_0185300</name>
</gene>
<organism evidence="1 2">
    <name type="scientific">Aquarana catesbeiana</name>
    <name type="common">American bullfrog</name>
    <name type="synonym">Rana catesbeiana</name>
    <dbReference type="NCBI Taxonomy" id="8400"/>
    <lineage>
        <taxon>Eukaryota</taxon>
        <taxon>Metazoa</taxon>
        <taxon>Chordata</taxon>
        <taxon>Craniata</taxon>
        <taxon>Vertebrata</taxon>
        <taxon>Euteleostomi</taxon>
        <taxon>Amphibia</taxon>
        <taxon>Batrachia</taxon>
        <taxon>Anura</taxon>
        <taxon>Neobatrachia</taxon>
        <taxon>Ranoidea</taxon>
        <taxon>Ranidae</taxon>
        <taxon>Aquarana</taxon>
    </lineage>
</organism>